<feature type="region of interest" description="Disordered" evidence="1">
    <location>
        <begin position="61"/>
        <end position="88"/>
    </location>
</feature>
<feature type="compositionally biased region" description="Low complexity" evidence="1">
    <location>
        <begin position="65"/>
        <end position="82"/>
    </location>
</feature>
<evidence type="ECO:0000256" key="1">
    <source>
        <dbReference type="SAM" id="MobiDB-lite"/>
    </source>
</evidence>
<evidence type="ECO:0000313" key="9">
    <source>
        <dbReference type="Proteomes" id="UP000325113"/>
    </source>
</evidence>
<dbReference type="Proteomes" id="UP000324907">
    <property type="component" value="Unassembled WGS sequence"/>
</dbReference>
<evidence type="ECO:0000313" key="6">
    <source>
        <dbReference type="Proteomes" id="UP000322899"/>
    </source>
</evidence>
<dbReference type="Proteomes" id="UP000325113">
    <property type="component" value="Unassembled WGS sequence"/>
</dbReference>
<dbReference type="EMBL" id="VLTO01000045">
    <property type="protein sequence ID" value="KAA0172675.1"/>
    <property type="molecule type" value="Genomic_DNA"/>
</dbReference>
<comment type="caution">
    <text evidence="5">The sequence shown here is derived from an EMBL/GenBank/DDBJ whole genome shotgun (WGS) entry which is preliminary data.</text>
</comment>
<evidence type="ECO:0000313" key="4">
    <source>
        <dbReference type="EMBL" id="KAA0159758.1"/>
    </source>
</evidence>
<dbReference type="EMBL" id="VLTM01000052">
    <property type="protein sequence ID" value="KAA0159554.1"/>
    <property type="molecule type" value="Genomic_DNA"/>
</dbReference>
<accession>A0A5A8E4G1</accession>
<sequence length="88" mass="8934">MASTSPRAPAMPAVHSAPRAVIAAAAARSFIQKHDPYAIAASPAPASMSLIEELMDSPLDNYGTSSFSPSRKGSSASAVSASTVDLTE</sequence>
<evidence type="ECO:0000313" key="7">
    <source>
        <dbReference type="Proteomes" id="UP000323011"/>
    </source>
</evidence>
<dbReference type="AlphaFoldDB" id="A0A5A8E4G1"/>
<dbReference type="Proteomes" id="UP000322899">
    <property type="component" value="Unassembled WGS sequence"/>
</dbReference>
<organism evidence="5 6">
    <name type="scientific">Cafeteria roenbergensis</name>
    <name type="common">Marine flagellate</name>
    <dbReference type="NCBI Taxonomy" id="33653"/>
    <lineage>
        <taxon>Eukaryota</taxon>
        <taxon>Sar</taxon>
        <taxon>Stramenopiles</taxon>
        <taxon>Bigyra</taxon>
        <taxon>Opalozoa</taxon>
        <taxon>Bicosoecida</taxon>
        <taxon>Cafeteriaceae</taxon>
        <taxon>Cafeteria</taxon>
    </lineage>
</organism>
<dbReference type="EMBL" id="VLTL01000122">
    <property type="protein sequence ID" value="KAA0159758.1"/>
    <property type="molecule type" value="Genomic_DNA"/>
</dbReference>
<dbReference type="EMBL" id="VLTN01000012">
    <property type="protein sequence ID" value="KAA0154342.1"/>
    <property type="molecule type" value="Genomic_DNA"/>
</dbReference>
<keyword evidence="7" id="KW-1185">Reference proteome</keyword>
<proteinExistence type="predicted"/>
<dbReference type="Proteomes" id="UP000323011">
    <property type="component" value="Unassembled WGS sequence"/>
</dbReference>
<evidence type="ECO:0000313" key="5">
    <source>
        <dbReference type="EMBL" id="KAA0172675.1"/>
    </source>
</evidence>
<evidence type="ECO:0000313" key="2">
    <source>
        <dbReference type="EMBL" id="KAA0154342.1"/>
    </source>
</evidence>
<evidence type="ECO:0000313" key="3">
    <source>
        <dbReference type="EMBL" id="KAA0159554.1"/>
    </source>
</evidence>
<evidence type="ECO:0000313" key="8">
    <source>
        <dbReference type="Proteomes" id="UP000324907"/>
    </source>
</evidence>
<protein>
    <submittedName>
        <fullName evidence="5">Uncharacterized protein</fullName>
    </submittedName>
</protein>
<reference evidence="6 7" key="1">
    <citation type="submission" date="2019-07" db="EMBL/GenBank/DDBJ databases">
        <title>Genomes of Cafeteria roenbergensis.</title>
        <authorList>
            <person name="Fischer M.G."/>
            <person name="Hackl T."/>
            <person name="Roman M."/>
        </authorList>
    </citation>
    <scope>NUCLEOTIDE SEQUENCE [LARGE SCALE GENOMIC DNA]</scope>
    <source>
        <strain evidence="2 7">BVI</strain>
        <strain evidence="3 9">Cflag</strain>
        <strain evidence="5 6">E4-10P</strain>
        <strain evidence="4 8">RCC970-E3</strain>
    </source>
</reference>
<name>A0A5A8E4G1_CAFRO</name>
<gene>
    <name evidence="5" type="ORF">FNF27_05899</name>
    <name evidence="4" type="ORF">FNF28_05721</name>
    <name evidence="2" type="ORF">FNF29_02562</name>
    <name evidence="3" type="ORF">FNF31_04793</name>
</gene>